<dbReference type="Proteomes" id="UP000037600">
    <property type="component" value="Unassembled WGS sequence"/>
</dbReference>
<evidence type="ECO:0000259" key="1">
    <source>
        <dbReference type="Pfam" id="PF13280"/>
    </source>
</evidence>
<dbReference type="AlphaFoldDB" id="A0A0J8GV45"/>
<dbReference type="InterPro" id="IPR026881">
    <property type="entry name" value="WYL_dom"/>
</dbReference>
<feature type="domain" description="WYL" evidence="1">
    <location>
        <begin position="118"/>
        <end position="182"/>
    </location>
</feature>
<dbReference type="PIRSF" id="PIRSF015558">
    <property type="entry name" value="Txn_reg_DeoR_prd"/>
    <property type="match status" value="1"/>
</dbReference>
<gene>
    <name evidence="4" type="ORF">XM47_13890</name>
</gene>
<dbReference type="InterPro" id="IPR059019">
    <property type="entry name" value="WHD_CapW"/>
</dbReference>
<reference evidence="4 5" key="1">
    <citation type="submission" date="2015-04" db="EMBL/GenBank/DDBJ databases">
        <title>Draft Genome Sequence of the Novel Agar-Digesting Marine Bacterium Q1.</title>
        <authorList>
            <person name="Li Y."/>
            <person name="Li D."/>
            <person name="Chen G."/>
            <person name="Du Z."/>
        </authorList>
    </citation>
    <scope>NUCLEOTIDE SEQUENCE [LARGE SCALE GENOMIC DNA]</scope>
    <source>
        <strain evidence="4 5">Q1</strain>
    </source>
</reference>
<accession>A0A0J8GV45</accession>
<feature type="domain" description="DNA-binding transcriptional repressor CapW winged helix-turn-helix" evidence="3">
    <location>
        <begin position="15"/>
        <end position="86"/>
    </location>
</feature>
<name>A0A0J8GV45_9ALTE</name>
<keyword evidence="5" id="KW-1185">Reference proteome</keyword>
<dbReference type="PANTHER" id="PTHR34580">
    <property type="match status" value="1"/>
</dbReference>
<sequence>MSLKLQASNKSATKRFIEICINWQGYITPACLAKQFNYSAATAKRDLQDYKQEHPDYLDYNNSEKAWFATEKFTLHYSHGNLTEFAQFNTELNLIEVDQNERYFDHVLTPPRHINKQIFQQIYKACIKNTRLKVNYLSLKSDEFTTRVIQPHTIVFDGLRWHVRAYDEKNQTFLDLNLSRFSAPINTEQTFEYKRKTKQDDYDWQHQVELILVPDPRLSSIQKSCIETEFKMQNGELRINCRAALVKYLLIKLRIDIWQATPEAQQIILKPECAKQLKPYLPPK</sequence>
<evidence type="ECO:0000313" key="5">
    <source>
        <dbReference type="Proteomes" id="UP000037600"/>
    </source>
</evidence>
<dbReference type="PANTHER" id="PTHR34580:SF3">
    <property type="entry name" value="PROTEIN PAFB"/>
    <property type="match status" value="1"/>
</dbReference>
<dbReference type="RefSeq" id="WP_048693685.1">
    <property type="nucleotide sequence ID" value="NZ_KQ130496.1"/>
</dbReference>
<evidence type="ECO:0000259" key="2">
    <source>
        <dbReference type="Pfam" id="PF26107"/>
    </source>
</evidence>
<dbReference type="Pfam" id="PF26107">
    <property type="entry name" value="BrxR_CTD"/>
    <property type="match status" value="1"/>
</dbReference>
<dbReference type="InterPro" id="IPR051534">
    <property type="entry name" value="CBASS_pafABC_assoc_protein"/>
</dbReference>
<feature type="domain" description="DNA-binding transcriptional repressor CapW C-terminal dimerisation" evidence="2">
    <location>
        <begin position="207"/>
        <end position="270"/>
    </location>
</feature>
<dbReference type="Pfam" id="PF13280">
    <property type="entry name" value="WYL"/>
    <property type="match status" value="1"/>
</dbReference>
<evidence type="ECO:0000313" key="4">
    <source>
        <dbReference type="EMBL" id="KMT64543.1"/>
    </source>
</evidence>
<protein>
    <submittedName>
        <fullName evidence="4">Uncharacterized protein</fullName>
    </submittedName>
</protein>
<dbReference type="STRING" id="1513271.XM47_13890"/>
<comment type="caution">
    <text evidence="4">The sequence shown here is derived from an EMBL/GenBank/DDBJ whole genome shotgun (WGS) entry which is preliminary data.</text>
</comment>
<dbReference type="InterPro" id="IPR016634">
    <property type="entry name" value="CapW-like"/>
</dbReference>
<dbReference type="PROSITE" id="PS52050">
    <property type="entry name" value="WYL"/>
    <property type="match status" value="1"/>
</dbReference>
<evidence type="ECO:0000259" key="3">
    <source>
        <dbReference type="Pfam" id="PF26109"/>
    </source>
</evidence>
<organism evidence="4 5">
    <name type="scientific">Catenovulum maritimum</name>
    <dbReference type="NCBI Taxonomy" id="1513271"/>
    <lineage>
        <taxon>Bacteria</taxon>
        <taxon>Pseudomonadati</taxon>
        <taxon>Pseudomonadota</taxon>
        <taxon>Gammaproteobacteria</taxon>
        <taxon>Alteromonadales</taxon>
        <taxon>Alteromonadaceae</taxon>
        <taxon>Catenovulum</taxon>
    </lineage>
</organism>
<dbReference type="EMBL" id="LAZL01000023">
    <property type="protein sequence ID" value="KMT64543.1"/>
    <property type="molecule type" value="Genomic_DNA"/>
</dbReference>
<dbReference type="Pfam" id="PF26109">
    <property type="entry name" value="WHD_BrxR"/>
    <property type="match status" value="1"/>
</dbReference>
<dbReference type="InterPro" id="IPR059020">
    <property type="entry name" value="CapW_CTD"/>
</dbReference>
<proteinExistence type="predicted"/>